<reference evidence="4" key="7">
    <citation type="journal article" date="2005" name="Microbiology (Mosc.)">
        <title>The fluorene catabolic linear plasmid in Terrabacter sp. strain DBF63 carries the beta-ketoadipate pathway genes, pcaRHGBDCFIJ, also found in proteobacteria.</title>
        <authorList>
            <person name="Habe H."/>
            <person name="Chung J.-S."/>
            <person name="Ishida A."/>
            <person name="Kasuga K."/>
            <person name="Ide K."/>
            <person name="Takemura T."/>
            <person name="Nojiri H."/>
            <person name="Yamane H."/>
            <person name="Omori T."/>
        </authorList>
    </citation>
    <scope>NUCLEOTIDE SEQUENCE</scope>
    <source>
        <strain evidence="4">DBF63</strain>
        <plasmid evidence="4">pDBF1</plasmid>
    </source>
</reference>
<comment type="similarity">
    <text evidence="1">Belongs to the GSP E family.</text>
</comment>
<dbReference type="InterPro" id="IPR003593">
    <property type="entry name" value="AAA+_ATPase"/>
</dbReference>
<evidence type="ECO:0000256" key="2">
    <source>
        <dbReference type="SAM" id="MobiDB-lite"/>
    </source>
</evidence>
<accession>Q3MNR5</accession>
<dbReference type="GO" id="GO:0016887">
    <property type="term" value="F:ATP hydrolysis activity"/>
    <property type="evidence" value="ECO:0007669"/>
    <property type="project" value="InterPro"/>
</dbReference>
<protein>
    <recommendedName>
        <fullName evidence="3">AAA+ ATPase domain-containing protein</fullName>
    </recommendedName>
</protein>
<dbReference type="Pfam" id="PF00437">
    <property type="entry name" value="T2SSE"/>
    <property type="match status" value="1"/>
</dbReference>
<dbReference type="AlphaFoldDB" id="Q3MNR5"/>
<dbReference type="Gene3D" id="3.40.50.300">
    <property type="entry name" value="P-loop containing nucleotide triphosphate hydrolases"/>
    <property type="match status" value="1"/>
</dbReference>
<dbReference type="InterPro" id="IPR027417">
    <property type="entry name" value="P-loop_NTPase"/>
</dbReference>
<dbReference type="Gene3D" id="3.30.450.380">
    <property type="match status" value="1"/>
</dbReference>
<reference evidence="4" key="6">
    <citation type="journal article" date="2005" name="Appl. Microbiol. Biotechnol.">
        <title>Characterization of [3Fe-4S] ferredoxin DbfA3, which functions in the angular dioxygenase system of Terrabacter sp. strain DBF63.</title>
        <authorList>
            <person name="Takagi T."/>
            <person name="Habe H."/>
            <person name="Yoshida T."/>
            <person name="Yamane H."/>
            <person name="Omori T."/>
            <person name="Nojiri H."/>
        </authorList>
    </citation>
    <scope>NUCLEOTIDE SEQUENCE</scope>
    <source>
        <strain evidence="4">DBF63</strain>
        <plasmid evidence="4">pDBF1</plasmid>
    </source>
</reference>
<dbReference type="InterPro" id="IPR001482">
    <property type="entry name" value="T2SS/T4SS_dom"/>
</dbReference>
<dbReference type="PANTHER" id="PTHR30486:SF6">
    <property type="entry name" value="TYPE IV PILUS RETRACTATION ATPASE PILT"/>
    <property type="match status" value="1"/>
</dbReference>
<reference evidence="4" key="4">
    <citation type="journal article" date="2004" name="FEMS Microbiol. Lett.">
        <title>Genetic characterization of the dibenzofuran-degrading Actinobacteria carrying the dbfA1A2 gene homologues isolated from activated sludge.</title>
        <authorList>
            <person name="Noumura T."/>
            <person name="Habe H."/>
            <person name="Widada J."/>
            <person name="Chung J.S."/>
            <person name="Yoshida T."/>
            <person name="Nojiri H."/>
            <person name="Omori T."/>
        </authorList>
    </citation>
    <scope>NUCLEOTIDE SEQUENCE</scope>
    <source>
        <strain evidence="4">DBF63</strain>
        <plasmid evidence="4">pDBF1</plasmid>
    </source>
</reference>
<reference evidence="4" key="2">
    <citation type="journal article" date="2001" name="Biochem. Biophys. Res. Commun.">
        <title>Isolation and characterization of the genes encoding a novel oxygenase component of angular dioxygenase from the gram-positive dibenzofuran-degrader Terrabacter sp. strain DBF63.</title>
        <authorList>
            <person name="Kasuga K."/>
            <person name="Habe H."/>
            <person name="Chung J."/>
            <person name="Yoshida T."/>
            <person name="Nojiri H."/>
            <person name="Yamane H."/>
            <person name="Omori T."/>
        </authorList>
    </citation>
    <scope>NUCLEOTIDE SEQUENCE</scope>
    <source>
        <strain evidence="4">DBF63</strain>
        <plasmid evidence="4">pDBF1</plasmid>
    </source>
</reference>
<reference evidence="4" key="3">
    <citation type="journal article" date="2003" name="Appl. Microbiol. Biotechnol.">
        <title>Phthalate catabolic gene cluster is linked to the angular dioxygenase gene in Terrabacter sp. strain DBF63.</title>
        <authorList>
            <person name="Habe H."/>
            <person name="Miyakoshi M."/>
            <person name="Chung J."/>
            <person name="Kasuga K."/>
            <person name="Yoshida T."/>
            <person name="Nojiri H."/>
            <person name="Omori T."/>
        </authorList>
    </citation>
    <scope>NUCLEOTIDE SEQUENCE</scope>
    <source>
        <strain evidence="4">DBF63</strain>
        <plasmid evidence="4">pDBF1</plasmid>
    </source>
</reference>
<dbReference type="SUPFAM" id="SSF52540">
    <property type="entry name" value="P-loop containing nucleoside triphosphate hydrolases"/>
    <property type="match status" value="1"/>
</dbReference>
<reference evidence="4" key="1">
    <citation type="journal article" date="1997" name="J. Ferment. Bioeng.">
        <title>Cloning and characterization of genes involved in the degradation of dibenzofuran by Terrabacter sp. strain DBF63.</title>
        <authorList>
            <person name="Kasuga K."/>
            <person name="Nojiri H."/>
            <person name="Yamane H."/>
            <person name="Kodama T."/>
            <person name="Omori T."/>
        </authorList>
    </citation>
    <scope>NUCLEOTIDE SEQUENCE</scope>
    <source>
        <strain evidence="4">DBF63</strain>
        <plasmid evidence="4">pDBF1</plasmid>
    </source>
</reference>
<reference evidence="4" key="5">
    <citation type="journal article" date="2004" name="J. Bacteriol.">
        <title>Characterization of the upper pathway genes for fluorene metabolism in Terrabacter sp. strain DBF63.</title>
        <authorList>
            <person name="Habe H."/>
            <person name="Chung J."/>
            <person name="Kato H."/>
            <person name="Ayabe Y."/>
            <person name="Kasuga K."/>
            <person name="Yoshida T."/>
            <person name="Nojiri H."/>
            <person name="Yamane H."/>
            <person name="Omori T."/>
        </authorList>
    </citation>
    <scope>NUCLEOTIDE SEQUENCE</scope>
    <source>
        <strain evidence="4">DBF63</strain>
        <plasmid evidence="4">pDBF1</plasmid>
    </source>
</reference>
<evidence type="ECO:0000259" key="3">
    <source>
        <dbReference type="SMART" id="SM00382"/>
    </source>
</evidence>
<keyword evidence="4" id="KW-0614">Plasmid</keyword>
<feature type="domain" description="AAA+ ATPase" evidence="3">
    <location>
        <begin position="287"/>
        <end position="447"/>
    </location>
</feature>
<feature type="region of interest" description="Disordered" evidence="2">
    <location>
        <begin position="1"/>
        <end position="81"/>
    </location>
</feature>
<dbReference type="PANTHER" id="PTHR30486">
    <property type="entry name" value="TWITCHING MOTILITY PROTEIN PILT"/>
    <property type="match status" value="1"/>
</dbReference>
<feature type="compositionally biased region" description="Pro residues" evidence="2">
    <location>
        <begin position="41"/>
        <end position="59"/>
    </location>
</feature>
<organism evidence="4">
    <name type="scientific">Terrabacter sp. (strain DBF63)</name>
    <dbReference type="NCBI Taxonomy" id="150395"/>
    <lineage>
        <taxon>Bacteria</taxon>
        <taxon>Bacillati</taxon>
        <taxon>Actinomycetota</taxon>
        <taxon>Actinomycetes</taxon>
        <taxon>Micrococcales</taxon>
        <taxon>Intrasporangiaceae</taxon>
        <taxon>Terrabacter</taxon>
    </lineage>
</organism>
<dbReference type="InterPro" id="IPR050921">
    <property type="entry name" value="T4SS_GSP_E_ATPase"/>
</dbReference>
<evidence type="ECO:0000256" key="1">
    <source>
        <dbReference type="ARBA" id="ARBA00006611"/>
    </source>
</evidence>
<dbReference type="EMBL" id="AP008980">
    <property type="protein sequence ID" value="BAE45048.1"/>
    <property type="molecule type" value="Genomic_DNA"/>
</dbReference>
<geneLocation type="plasmid" evidence="4">
    <name>pDBF1</name>
</geneLocation>
<dbReference type="SMART" id="SM00382">
    <property type="entry name" value="AAA"/>
    <property type="match status" value="1"/>
</dbReference>
<sequence>MSAHNVPEQPNDPAALPLFSAGPAAPTARSLAGPTPSTAPAAPPAGPTPPPPAPHPPAPRQSEPAHVDPAGDQPVESTPADVDWTVVAQLQRRAVERFTQASGQAGRTPSRDLHENEIRTYAEQEIEDYSSREVLEGRDALPYDQRVALSQGVLDSIFGLGRIQQLIDQPLVENIDIEGYDMVWLTFADGRIERGPVIAESDDQLIEMVQQIARTMGPREKDFSQRTPKLRMALPDGSRLAAEAWICHRPSISIRVHRHLDTDLDNMQDLGSIDAGLNAFLAAAVRAGKSIVVSGLAGSGKTTLIRSILNALHPMVRLATMESMYELGLHHDTVRHPRIWAAEAVAAGEGDGSGGGMSLTDLVETSLQKNTDRLIIGEVVGSEVLAMLQAMQGGQGSVSTIHAKSGVDTISRMVTLITSHMANISDRDATRLVAQHVDLIVHIGVIDESELEGGRKHRFVDEVIALDVSNDLNPIEIEPLWAPGPDGRAVPTGKRPPWLTDLRRRGFDPKWLTEGYSTWDRPLDLIIPNDEEGAA</sequence>
<evidence type="ECO:0000313" key="4">
    <source>
        <dbReference type="EMBL" id="BAE45048.1"/>
    </source>
</evidence>
<name>Q3MNR5_TERSD</name>
<dbReference type="CDD" id="cd01130">
    <property type="entry name" value="VirB11-like_ATPase"/>
    <property type="match status" value="1"/>
</dbReference>
<proteinExistence type="inferred from homology"/>